<dbReference type="RefSeq" id="WP_163112251.1">
    <property type="nucleotide sequence ID" value="NZ_JAAAWP010000008.1"/>
</dbReference>
<evidence type="ECO:0008006" key="3">
    <source>
        <dbReference type="Google" id="ProtNLM"/>
    </source>
</evidence>
<proteinExistence type="predicted"/>
<dbReference type="EMBL" id="JAAAWP010000008">
    <property type="protein sequence ID" value="NDW22469.1"/>
    <property type="molecule type" value="Genomic_DNA"/>
</dbReference>
<gene>
    <name evidence="1" type="ORF">GTW09_13125</name>
</gene>
<protein>
    <recommendedName>
        <fullName evidence="3">ADP-ribosylglycohydrolase</fullName>
    </recommendedName>
</protein>
<dbReference type="Gene3D" id="2.170.150.70">
    <property type="match status" value="1"/>
</dbReference>
<sequence>MYKGNCECQAVNFELSDAVKVSPPVPPMALPEESISEHVHDEYTLMLEADKQHVIIDSAPSTVNTLHTASGETHHVCNQCGTLLFVEKSPNVLHLKVKFLGHNQCPTW</sequence>
<dbReference type="Proteomes" id="UP000478837">
    <property type="component" value="Unassembled WGS sequence"/>
</dbReference>
<comment type="caution">
    <text evidence="1">The sequence shown here is derived from an EMBL/GenBank/DDBJ whole genome shotgun (WGS) entry which is preliminary data.</text>
</comment>
<evidence type="ECO:0000313" key="2">
    <source>
        <dbReference type="Proteomes" id="UP000478837"/>
    </source>
</evidence>
<evidence type="ECO:0000313" key="1">
    <source>
        <dbReference type="EMBL" id="NDW22469.1"/>
    </source>
</evidence>
<accession>A0A6L9MW29</accession>
<organism evidence="1 2">
    <name type="scientific">Alteromonas hispanica</name>
    <dbReference type="NCBI Taxonomy" id="315421"/>
    <lineage>
        <taxon>Bacteria</taxon>
        <taxon>Pseudomonadati</taxon>
        <taxon>Pseudomonadota</taxon>
        <taxon>Gammaproteobacteria</taxon>
        <taxon>Alteromonadales</taxon>
        <taxon>Alteromonadaceae</taxon>
        <taxon>Alteromonas/Salinimonas group</taxon>
        <taxon>Alteromonas</taxon>
    </lineage>
</organism>
<name>A0A6L9MW29_9ALTE</name>
<reference evidence="1 2" key="1">
    <citation type="submission" date="2020-01" db="EMBL/GenBank/DDBJ databases">
        <title>Genomes of bacteria type strains.</title>
        <authorList>
            <person name="Chen J."/>
            <person name="Zhu S."/>
            <person name="Yang J."/>
        </authorList>
    </citation>
    <scope>NUCLEOTIDE SEQUENCE [LARGE SCALE GENOMIC DNA]</scope>
    <source>
        <strain evidence="1 2">LMG 22958</strain>
    </source>
</reference>
<keyword evidence="2" id="KW-1185">Reference proteome</keyword>
<dbReference type="AlphaFoldDB" id="A0A6L9MW29"/>